<evidence type="ECO:0000313" key="6">
    <source>
        <dbReference type="Proteomes" id="UP000076882"/>
    </source>
</evidence>
<dbReference type="Gene3D" id="1.10.10.10">
    <property type="entry name" value="Winged helix-like DNA-binding domain superfamily/Winged helix DNA-binding domain"/>
    <property type="match status" value="1"/>
</dbReference>
<gene>
    <name evidence="5" type="ORF">Lp19_1799</name>
</gene>
<keyword evidence="2" id="KW-0238">DNA-binding</keyword>
<keyword evidence="1" id="KW-0805">Transcription regulation</keyword>
<dbReference type="InterPro" id="IPR050679">
    <property type="entry name" value="Bact_HTH_transcr_reg"/>
</dbReference>
<dbReference type="PANTHER" id="PTHR44846">
    <property type="entry name" value="MANNOSYL-D-GLYCERATE TRANSPORT/METABOLISM SYSTEM REPRESSOR MNGR-RELATED"/>
    <property type="match status" value="1"/>
</dbReference>
<dbReference type="InterPro" id="IPR028978">
    <property type="entry name" value="Chorismate_lyase_/UTRA_dom_sf"/>
</dbReference>
<dbReference type="PRINTS" id="PR00035">
    <property type="entry name" value="HTHGNTR"/>
</dbReference>
<dbReference type="PANTHER" id="PTHR44846:SF1">
    <property type="entry name" value="MANNOSYL-D-GLYCERATE TRANSPORT_METABOLISM SYSTEM REPRESSOR MNGR-RELATED"/>
    <property type="match status" value="1"/>
</dbReference>
<dbReference type="Pfam" id="PF00392">
    <property type="entry name" value="GntR"/>
    <property type="match status" value="1"/>
</dbReference>
<dbReference type="GO" id="GO:0003700">
    <property type="term" value="F:DNA-binding transcription factor activity"/>
    <property type="evidence" value="ECO:0007669"/>
    <property type="project" value="InterPro"/>
</dbReference>
<dbReference type="PROSITE" id="PS50949">
    <property type="entry name" value="HTH_GNTR"/>
    <property type="match status" value="1"/>
</dbReference>
<dbReference type="InterPro" id="IPR000524">
    <property type="entry name" value="Tscrpt_reg_HTH_GntR"/>
</dbReference>
<sequence>MYVKGNDSMGTKILYQKVAADLKRRILDGDYEVGGLIPSEGELERYYQVSKITIRKAVEVLVSEGYLEKKSGIGTRVISNDLFNKLTQTQSFTATVGQQGKLTKELIKIERVPAVPALLPSESQGTMLRIKRRYLLDGKPFAVVDHYLPNTLVPTKLTALRHRSLYKILQENGQTITHFQDKFSAVTLADSERALLESQTPLAIRRERKGYDGHQRLVEFSIATYQTDVVPYQINYDVL</sequence>
<comment type="caution">
    <text evidence="5">The sequence shown here is derived from an EMBL/GenBank/DDBJ whole genome shotgun (WGS) entry which is preliminary data.</text>
</comment>
<protein>
    <submittedName>
        <fullName evidence="5">Transcriptional regulator GntR family</fullName>
    </submittedName>
</protein>
<reference evidence="5 6" key="1">
    <citation type="submission" date="2016-03" db="EMBL/GenBank/DDBJ databases">
        <title>Comparative genomics of 54 Lactobacillus plantarum strains reveals genomic uncoupling from niche constraints.</title>
        <authorList>
            <person name="Martino M.E."/>
        </authorList>
    </citation>
    <scope>NUCLEOTIDE SEQUENCE [LARGE SCALE GENOMIC DNA]</scope>
    <source>
        <strain evidence="5 6">19.1</strain>
    </source>
</reference>
<dbReference type="GO" id="GO:0003677">
    <property type="term" value="F:DNA binding"/>
    <property type="evidence" value="ECO:0007669"/>
    <property type="project" value="UniProtKB-KW"/>
</dbReference>
<dbReference type="CDD" id="cd07377">
    <property type="entry name" value="WHTH_GntR"/>
    <property type="match status" value="1"/>
</dbReference>
<dbReference type="SMART" id="SM00345">
    <property type="entry name" value="HTH_GNTR"/>
    <property type="match status" value="1"/>
</dbReference>
<dbReference type="Proteomes" id="UP000076882">
    <property type="component" value="Unassembled WGS sequence"/>
</dbReference>
<evidence type="ECO:0000259" key="4">
    <source>
        <dbReference type="PROSITE" id="PS50949"/>
    </source>
</evidence>
<proteinExistence type="predicted"/>
<dbReference type="Gene3D" id="3.40.1410.10">
    <property type="entry name" value="Chorismate lyase-like"/>
    <property type="match status" value="1"/>
</dbReference>
<dbReference type="GO" id="GO:0045892">
    <property type="term" value="P:negative regulation of DNA-templated transcription"/>
    <property type="evidence" value="ECO:0007669"/>
    <property type="project" value="TreeGrafter"/>
</dbReference>
<dbReference type="EMBL" id="LUXM01000028">
    <property type="protein sequence ID" value="KZU95010.1"/>
    <property type="molecule type" value="Genomic_DNA"/>
</dbReference>
<keyword evidence="3" id="KW-0804">Transcription</keyword>
<name>A0A162G512_LACPN</name>
<accession>A0A162G512</accession>
<organism evidence="5 6">
    <name type="scientific">Lactiplantibacillus plantarum</name>
    <name type="common">Lactobacillus plantarum</name>
    <dbReference type="NCBI Taxonomy" id="1590"/>
    <lineage>
        <taxon>Bacteria</taxon>
        <taxon>Bacillati</taxon>
        <taxon>Bacillota</taxon>
        <taxon>Bacilli</taxon>
        <taxon>Lactobacillales</taxon>
        <taxon>Lactobacillaceae</taxon>
        <taxon>Lactiplantibacillus</taxon>
    </lineage>
</organism>
<dbReference type="PATRIC" id="fig|1590.201.peg.1598"/>
<evidence type="ECO:0000313" key="5">
    <source>
        <dbReference type="EMBL" id="KZU95010.1"/>
    </source>
</evidence>
<evidence type="ECO:0000256" key="1">
    <source>
        <dbReference type="ARBA" id="ARBA00023015"/>
    </source>
</evidence>
<dbReference type="SUPFAM" id="SSF64288">
    <property type="entry name" value="Chorismate lyase-like"/>
    <property type="match status" value="1"/>
</dbReference>
<dbReference type="InterPro" id="IPR036388">
    <property type="entry name" value="WH-like_DNA-bd_sf"/>
</dbReference>
<dbReference type="SUPFAM" id="SSF46785">
    <property type="entry name" value="Winged helix' DNA-binding domain"/>
    <property type="match status" value="1"/>
</dbReference>
<dbReference type="AlphaFoldDB" id="A0A162G512"/>
<feature type="domain" description="HTH gntR-type" evidence="4">
    <location>
        <begin position="12"/>
        <end position="80"/>
    </location>
</feature>
<dbReference type="SMART" id="SM00866">
    <property type="entry name" value="UTRA"/>
    <property type="match status" value="1"/>
</dbReference>
<dbReference type="InterPro" id="IPR036390">
    <property type="entry name" value="WH_DNA-bd_sf"/>
</dbReference>
<dbReference type="Pfam" id="PF07702">
    <property type="entry name" value="UTRA"/>
    <property type="match status" value="1"/>
</dbReference>
<evidence type="ECO:0000256" key="2">
    <source>
        <dbReference type="ARBA" id="ARBA00023125"/>
    </source>
</evidence>
<dbReference type="InterPro" id="IPR011663">
    <property type="entry name" value="UTRA"/>
</dbReference>
<evidence type="ECO:0000256" key="3">
    <source>
        <dbReference type="ARBA" id="ARBA00023163"/>
    </source>
</evidence>